<feature type="region of interest" description="Disordered" evidence="1">
    <location>
        <begin position="1669"/>
        <end position="1814"/>
    </location>
</feature>
<feature type="region of interest" description="Disordered" evidence="1">
    <location>
        <begin position="2496"/>
        <end position="2525"/>
    </location>
</feature>
<feature type="compositionally biased region" description="Polar residues" evidence="1">
    <location>
        <begin position="1244"/>
        <end position="1256"/>
    </location>
</feature>
<feature type="region of interest" description="Disordered" evidence="1">
    <location>
        <begin position="2552"/>
        <end position="2597"/>
    </location>
</feature>
<feature type="compositionally biased region" description="Basic and acidic residues" evidence="1">
    <location>
        <begin position="3139"/>
        <end position="3161"/>
    </location>
</feature>
<feature type="region of interest" description="Disordered" evidence="1">
    <location>
        <begin position="2246"/>
        <end position="2266"/>
    </location>
</feature>
<feature type="region of interest" description="Disordered" evidence="1">
    <location>
        <begin position="714"/>
        <end position="832"/>
    </location>
</feature>
<feature type="compositionally biased region" description="Basic and acidic residues" evidence="1">
    <location>
        <begin position="2496"/>
        <end position="2505"/>
    </location>
</feature>
<feature type="region of interest" description="Disordered" evidence="1">
    <location>
        <begin position="1191"/>
        <end position="1214"/>
    </location>
</feature>
<sequence length="3274" mass="365387">MRVAAADSTNNNNMKPVKKSSLKASFPFGLGNKKKEVKAPCDQPAAATVERAAKENNDKNKHDKDDKGKQGSSIQSVPETELPVDNVSDVATVVCESPVKSHTLSCSTPRPIGDSVVEELAISLMTFLNEDKLLEEVEGSSTQQRKALTPELTPSRSPLVSLTPSKKRHGDQPLDMDDVPSSPKKQRLFRSRVLHRKKSKEKNKPKHTVATPERSLAVVECEKAEMKSVRSETNLEVSNIIKNTQSMESIDLNSETQSRKDSALEVTKVDDADDVQNVSQKKGFLMRFGRHRVSSVVKVATDEPSSSTVQADDGAAQPSSEERPGKASIIKRLRKGKPSSDMESTQNATSPNATVPSKHGEEKPKKSQRKRSIRPSEKVKVFKFFEKRSEPDDNVAIIEGPRESEIEASVGMRVCESQLEDEKAVNAKSEKKDKYSNKDDLKSNKKDEEGKCESFLQENKTTKKRKKKVLFSRFTVQKPERRNRHSVATINKETTDGETSTTEENQNKESEKELSTLDEKIDEAKSEADTTVNQDSGQRTSEPITSERRDSEQSSRGFFSWFTGWRSVDDKIKEVPESCCDTTAEKSEAAKDLDPNTEADVSDIQSESESVTDECAGEKRIDLEEQMQPKAEQKDKLETSKNDADKPTEVLSTKTKSLLKRFRRKRSKKFTDLIDSGRGESSEGSRPSSGKTMSRPSSASKLFLIFRQSKLVEKTTTEEAKKADEIVGTTTSDKTKVVASEMDDSAVASDPLKDEVLLSEQTSFAKDKQKDQPAENLEEPLSISEKDSGYEPGRTDKKALSTALYSGRRKPRRNRNRKDKGLDNSAKADVPLTEVAEEKVIPRDIEIRRVAVQMSSPQQVIEQKPKTIETKVAEVKDTKVIEVVIRVNDQKAEGKLPSPAGAEGKRSRRRRRGKKKSPTKPTEGEDTESQHSGKGRKQRLPDADTAEKAAKDDLDEIKPDVKYITADTIKSERSEDSSVDDEVPSAETAIQDKAKDFEAEKKSVTMLVVKEKQSLLKFWHTKKSTASSKAQAVPAEMGKPISTKTDDITEDFDFETRVRSNKKKAFLDRFQKSKAVEPYIASDNGGEDQANADTTRYAESPHMETSKSHQSNKGSASSRKGSQAEGKPQKGLLSSFLQWSLGRIESPEKTEVRVTRWHSELVLASTKEDDKDAQEPKIEIVIHDIDKKQGDFRGRVQSTESETQRSDTTSKFETPVEEFKPLVREQRKATGFFSNFGWPASLWTFGTGTEDGGQQDNAEDGGKTDTSNETQGRENVSTEAELAEKATKEAETKPTKSNATVMDGVQDSEKAEEDVKTTESQEANDKEVILKDVRKKEKSPIKDKTERKAKNEKLVLNVNDGAEKVDERAERSPDDISAKTVDKQRSFLKFPTIKLAKMSKSVKNLLNTEAKTASKFEKEEAQFESEESQVDSKPEDEDTTERTDKYYQGEKTKAEVKVEPKKARCSFLKNSSVPKLPKSKKGATEQSSIVKPVKTKKEDKERKEQNKPSILEDSYKEDQLETDTEDERLAVKPKPLGKVAIGAASASEPLVARASEEEKSTSESAESPKRTITITIPLPKFRIGRKNKGKRTSAKKHKAKRTDKKKLSCYKVAGKKSVVTENVTDQDASDTVVENADDALRCETTKVTDVLEKKAYRVSSFLNPIFRSNKKTEPQVKVDIRNNKGLNAENKMIEEITDEKAETAANSLEETPSPIDKAKNTEKGKQPQDEKPSKSKRNRRGKKSNPFSKEKSTEHVKTEAGETKVKGELDGTIVDKKTVHQAEEGPKQKSEHPSTIADQPAFSESPKLSGKRAQETQQFFAVKLKFNKAKRLTESTPIGDDKKITETSDNEQKQVDKKNRDLAENAMQADEKKAETGQYDDELLTDRPTETPEPIEERQAKMRRTFTINFAKFLAKDRNVSIEEARKEAEKNGNVHEADDDKSSLGGPKKDTEEFKDELNADHRKEREPKKEQSAVREKQDTGKCYEFKIPNFCTTATTLKKSFNKEEYPKIEKEPKAKGHSDKNKVCNKAEIISKMDVQLEGEPTESVKEKSYTEKIATDKKEQFVQCAAAQRDTKKLKFTINFHKPTFVRKRETKRANKEVLESPVHAEKAGIEDSDEKNAEETEQDSKMSGPEDETSTEKVEVADGQIYSKTTGETELIAVEEQGKAAPKTPKKSSLAVPRLSWPKFFSLKKHDKSGSQETVDKARKFSVEEANDLQDTVPTEGLGEIGLEEAEIDGMKTTESHDIAHLGTPSEVTPKKNDEGRKQVTFTITIPKLSIPKFKPKMNVRDISDETATKSDIEQTQKDDDTVKIYESATDLAKLDTNKTGETEDETVSVEKKPMDSAKKGNAADATKTSKRSWWHSLVSRDDTTPTKVSDKNVRQEPSVTQEKFFRFSKKSALNVEESTDTLEKPILEPVPELSENEASKSEDVSKDELADEQPADEIGPITKEQTYEAVVKQDNQEIPELKNTAKERKFYAVFKLGRKVDSSEVKVKDAKTEVEDQQAETKPTKSEVTVEGINEPISKKPKKFRFKKMLWKMVTVKASEKADQTNRAKIGAGSIESDLQEKSKKKVPKKNVAKTLNMDGTKPDISPEFFKKEVKKSLLPGQKESPVLITKQDITIDAETGSVKIEEVDDAKSSPNEEKRDAGCSRNRRKRRNRNRKNRLNIMRSCDTEIEKTIKERKSTKDENDKAAFVENKKIDVEENSFECSLVEEGAREVVIESNTGEVTKVEAVSKKCVVTKNATSSTVVTTSSIATFCESQPVGATANAAADDTAIESITEEKAEHKKLDKSVVEESFKIRDNVTEVERKDGTTVLTVKFEVEKEKQKLGEKRQSFSFLGRFSQKHRVDSRLEPISDDSPDVHITSEGDVTPIDVSYSVDGVTEENTVNAGVSDDKKPRKRYFKPAKHRITKNAVDTVQLPDNSPKATHTSGSNDENAQNSDVVKTKEIVKSAGSVQKANKQDAADIADNTFIASKNTKDAEGKPKNERAQLYVAKAEKGGVVGFLTKRFRRPQRDMSKNLIIGETTVNDAPKQVQNVEKGLEKKTDNMETSEEDDEDEEESTVESTKNESGSSDSTEIKDTSDEDSAEKKEEDKADVTQDTKKTDGGNEKTARKSKGVFGWLKRSRPSSGCEREKNKDFDGEQKKFDPAKIEIGGSKDKDLAADKALEAPNVSVNGGDSSKVVDTGSVKEERSKKKTKRFFQKNSKIEVEKLAIVGKKGFGDLEQDQSAGASTSSQAPKYDHFGRSYTFHWPGVRYTTILEPVAQQ</sequence>
<feature type="compositionally biased region" description="Basic and acidic residues" evidence="1">
    <location>
        <begin position="784"/>
        <end position="799"/>
    </location>
</feature>
<protein>
    <submittedName>
        <fullName evidence="2">Uncharacterized protein</fullName>
    </submittedName>
</protein>
<feature type="compositionally biased region" description="Basic and acidic residues" evidence="1">
    <location>
        <begin position="1670"/>
        <end position="1682"/>
    </location>
</feature>
<feature type="region of interest" description="Disordered" evidence="1">
    <location>
        <begin position="2324"/>
        <end position="2392"/>
    </location>
</feature>
<feature type="compositionally biased region" description="Basic and acidic residues" evidence="1">
    <location>
        <begin position="1839"/>
        <end position="1875"/>
    </location>
</feature>
<feature type="compositionally biased region" description="Basic and acidic residues" evidence="1">
    <location>
        <begin position="1307"/>
        <end position="1353"/>
    </location>
</feature>
<feature type="compositionally biased region" description="Polar residues" evidence="1">
    <location>
        <begin position="2921"/>
        <end position="2950"/>
    </location>
</feature>
<feature type="region of interest" description="Disordered" evidence="1">
    <location>
        <begin position="2854"/>
        <end position="2877"/>
    </location>
</feature>
<feature type="region of interest" description="Disordered" evidence="1">
    <location>
        <begin position="1830"/>
        <end position="1902"/>
    </location>
</feature>
<feature type="region of interest" description="Disordered" evidence="1">
    <location>
        <begin position="2091"/>
        <end position="2181"/>
    </location>
</feature>
<feature type="compositionally biased region" description="Basic and acidic residues" evidence="1">
    <location>
        <begin position="583"/>
        <end position="594"/>
    </location>
</feature>
<feature type="region of interest" description="Disordered" evidence="1">
    <location>
        <begin position="887"/>
        <end position="987"/>
    </location>
</feature>
<feature type="compositionally biased region" description="Basic residues" evidence="1">
    <location>
        <begin position="2657"/>
        <end position="2669"/>
    </location>
</feature>
<feature type="region of interest" description="Disordered" evidence="1">
    <location>
        <begin position="1023"/>
        <end position="1045"/>
    </location>
</feature>
<feature type="region of interest" description="Disordered" evidence="1">
    <location>
        <begin position="1"/>
        <end position="87"/>
    </location>
</feature>
<dbReference type="RefSeq" id="XP_022667636.1">
    <property type="nucleotide sequence ID" value="XM_022811901.1"/>
</dbReference>
<feature type="compositionally biased region" description="Basic and acidic residues" evidence="1">
    <location>
        <begin position="2428"/>
        <end position="2439"/>
    </location>
</feature>
<dbReference type="GeneID" id="111253048"/>
<feature type="region of interest" description="Disordered" evidence="1">
    <location>
        <begin position="1413"/>
        <end position="1531"/>
    </location>
</feature>
<feature type="compositionally biased region" description="Basic and acidic residues" evidence="1">
    <location>
        <begin position="51"/>
        <end position="69"/>
    </location>
</feature>
<feature type="compositionally biased region" description="Basic residues" evidence="1">
    <location>
        <begin position="2574"/>
        <end position="2583"/>
    </location>
</feature>
<feature type="compositionally biased region" description="Basic residues" evidence="1">
    <location>
        <begin position="1582"/>
        <end position="1606"/>
    </location>
</feature>
<feature type="region of interest" description="Disordered" evidence="1">
    <location>
        <begin position="1243"/>
        <end position="1378"/>
    </location>
</feature>
<organism evidence="2 3">
    <name type="scientific">Varroa destructor</name>
    <name type="common">Honeybee mite</name>
    <dbReference type="NCBI Taxonomy" id="109461"/>
    <lineage>
        <taxon>Eukaryota</taxon>
        <taxon>Metazoa</taxon>
        <taxon>Ecdysozoa</taxon>
        <taxon>Arthropoda</taxon>
        <taxon>Chelicerata</taxon>
        <taxon>Arachnida</taxon>
        <taxon>Acari</taxon>
        <taxon>Parasitiformes</taxon>
        <taxon>Mesostigmata</taxon>
        <taxon>Gamasina</taxon>
        <taxon>Dermanyssoidea</taxon>
        <taxon>Varroidae</taxon>
        <taxon>Varroa</taxon>
    </lineage>
</organism>
<feature type="region of interest" description="Disordered" evidence="1">
    <location>
        <begin position="3179"/>
        <end position="3205"/>
    </location>
</feature>
<feature type="region of interest" description="Disordered" evidence="1">
    <location>
        <begin position="137"/>
        <end position="213"/>
    </location>
</feature>
<evidence type="ECO:0000256" key="1">
    <source>
        <dbReference type="SAM" id="MobiDB-lite"/>
    </source>
</evidence>
<feature type="compositionally biased region" description="Basic and acidic residues" evidence="1">
    <location>
        <begin position="631"/>
        <end position="648"/>
    </location>
</feature>
<feature type="region of interest" description="Disordered" evidence="1">
    <location>
        <begin position="2631"/>
        <end position="2669"/>
    </location>
</feature>
<feature type="region of interest" description="Disordered" evidence="1">
    <location>
        <begin position="580"/>
        <end position="657"/>
    </location>
</feature>
<dbReference type="InParanoid" id="A0A7M7KJ70"/>
<feature type="compositionally biased region" description="Basic and acidic residues" evidence="1">
    <location>
        <begin position="2369"/>
        <end position="2385"/>
    </location>
</feature>
<feature type="compositionally biased region" description="Basic and acidic residues" evidence="1">
    <location>
        <begin position="2097"/>
        <end position="2130"/>
    </location>
</feature>
<feature type="compositionally biased region" description="Basic and acidic residues" evidence="1">
    <location>
        <begin position="3084"/>
        <end position="3120"/>
    </location>
</feature>
<feature type="compositionally biased region" description="Basic residues" evidence="1">
    <location>
        <begin position="1734"/>
        <end position="1743"/>
    </location>
</feature>
<feature type="compositionally biased region" description="Polar residues" evidence="1">
    <location>
        <begin position="341"/>
        <end position="355"/>
    </location>
</feature>
<evidence type="ECO:0000313" key="3">
    <source>
        <dbReference type="Proteomes" id="UP000594260"/>
    </source>
</evidence>
<feature type="compositionally biased region" description="Polar residues" evidence="1">
    <location>
        <begin position="1108"/>
        <end position="1121"/>
    </location>
</feature>
<feature type="compositionally biased region" description="Basic and acidic residues" evidence="1">
    <location>
        <begin position="1884"/>
        <end position="1900"/>
    </location>
</feature>
<feature type="compositionally biased region" description="Basic and acidic residues" evidence="1">
    <location>
        <begin position="1495"/>
        <end position="1506"/>
    </location>
</feature>
<feature type="compositionally biased region" description="Basic residues" evidence="1">
    <location>
        <begin position="906"/>
        <end position="918"/>
    </location>
</feature>
<feature type="compositionally biased region" description="Basic and acidic residues" evidence="1">
    <location>
        <begin position="1716"/>
        <end position="1733"/>
    </location>
</feature>
<feature type="compositionally biased region" description="Polar residues" evidence="1">
    <location>
        <begin position="3033"/>
        <end position="3044"/>
    </location>
</feature>
<feature type="region of interest" description="Disordered" evidence="1">
    <location>
        <begin position="2406"/>
        <end position="2456"/>
    </location>
</feature>
<feature type="compositionally biased region" description="Acidic residues" evidence="1">
    <location>
        <begin position="3057"/>
        <end position="3070"/>
    </location>
</feature>
<feature type="compositionally biased region" description="Basic and acidic residues" evidence="1">
    <location>
        <begin position="1554"/>
        <end position="1569"/>
    </location>
</feature>
<feature type="compositionally biased region" description="Basic and acidic residues" evidence="1">
    <location>
        <begin position="2854"/>
        <end position="2873"/>
    </location>
</feature>
<feature type="compositionally biased region" description="Basic and acidic residues" evidence="1">
    <location>
        <begin position="2635"/>
        <end position="2654"/>
    </location>
</feature>
<feature type="compositionally biased region" description="Basic and acidic residues" evidence="1">
    <location>
        <begin position="505"/>
        <end position="528"/>
    </location>
</feature>
<feature type="compositionally biased region" description="Basic residues" evidence="1">
    <location>
        <begin position="184"/>
        <end position="207"/>
    </location>
</feature>
<feature type="compositionally biased region" description="Basic and acidic residues" evidence="1">
    <location>
        <begin position="1440"/>
        <end position="1462"/>
    </location>
</feature>
<proteinExistence type="predicted"/>
<feature type="region of interest" description="Disordered" evidence="1">
    <location>
        <begin position="299"/>
        <end position="375"/>
    </location>
</feature>
<feature type="compositionally biased region" description="Basic and acidic residues" evidence="1">
    <location>
        <begin position="420"/>
        <end position="452"/>
    </location>
</feature>
<reference evidence="2" key="1">
    <citation type="submission" date="2021-01" db="UniProtKB">
        <authorList>
            <consortium name="EnsemblMetazoa"/>
        </authorList>
    </citation>
    <scope>IDENTIFICATION</scope>
</reference>
<feature type="region of interest" description="Disordered" evidence="1">
    <location>
        <begin position="1077"/>
        <end position="1131"/>
    </location>
</feature>
<feature type="compositionally biased region" description="Basic residues" evidence="1">
    <location>
        <begin position="2905"/>
        <end position="2918"/>
    </location>
</feature>
<feature type="compositionally biased region" description="Basic and acidic residues" evidence="1">
    <location>
        <begin position="939"/>
        <end position="961"/>
    </location>
</feature>
<feature type="region of interest" description="Disordered" evidence="1">
    <location>
        <begin position="2893"/>
        <end position="2953"/>
    </location>
</feature>
<dbReference type="EnsemblMetazoa" id="XM_022811901">
    <property type="protein sequence ID" value="XP_022667636"/>
    <property type="gene ID" value="LOC111253048"/>
</dbReference>
<accession>A0A7M7KJ70</accession>
<feature type="compositionally biased region" description="Basic and acidic residues" evidence="1">
    <location>
        <begin position="2339"/>
        <end position="2349"/>
    </location>
</feature>
<feature type="compositionally biased region" description="Acidic residues" evidence="1">
    <location>
        <begin position="1422"/>
        <end position="1439"/>
    </location>
</feature>
<feature type="region of interest" description="Disordered" evidence="1">
    <location>
        <begin position="1924"/>
        <end position="1981"/>
    </location>
</feature>
<feature type="compositionally biased region" description="Basic residues" evidence="1">
    <location>
        <begin position="807"/>
        <end position="818"/>
    </location>
</feature>
<feature type="compositionally biased region" description="Basic and acidic residues" evidence="1">
    <location>
        <begin position="1748"/>
        <end position="1792"/>
    </location>
</feature>
<feature type="compositionally biased region" description="Polar residues" evidence="1">
    <location>
        <begin position="139"/>
        <end position="164"/>
    </location>
</feature>
<feature type="region of interest" description="Disordered" evidence="1">
    <location>
        <begin position="670"/>
        <end position="699"/>
    </location>
</feature>
<evidence type="ECO:0000313" key="2">
    <source>
        <dbReference type="EnsemblMetazoa" id="XP_022667636"/>
    </source>
</evidence>
<feature type="compositionally biased region" description="Basic and acidic residues" evidence="1">
    <location>
        <begin position="1361"/>
        <end position="1378"/>
    </location>
</feature>
<dbReference type="Proteomes" id="UP000594260">
    <property type="component" value="Unplaced"/>
</dbReference>
<feature type="region of interest" description="Disordered" evidence="1">
    <location>
        <begin position="1543"/>
        <end position="1606"/>
    </location>
</feature>
<feature type="region of interest" description="Disordered" evidence="1">
    <location>
        <begin position="3017"/>
        <end position="3161"/>
    </location>
</feature>
<dbReference type="OMA" id="SELMCED"/>
<dbReference type="KEGG" id="vde:111253048"/>
<feature type="compositionally biased region" description="Basic and acidic residues" evidence="1">
    <location>
        <begin position="714"/>
        <end position="725"/>
    </location>
</feature>
<feature type="region of interest" description="Disordered" evidence="1">
    <location>
        <begin position="391"/>
        <end position="555"/>
    </location>
</feature>
<name>A0A7M7KJ70_VARDE</name>
<feature type="compositionally biased region" description="Basic and acidic residues" evidence="1">
    <location>
        <begin position="1282"/>
        <end position="1294"/>
    </location>
</feature>
<feature type="compositionally biased region" description="Polar residues" evidence="1">
    <location>
        <begin position="529"/>
        <end position="544"/>
    </location>
</feature>
<feature type="compositionally biased region" description="Basic and acidic residues" evidence="1">
    <location>
        <begin position="1691"/>
        <end position="1702"/>
    </location>
</feature>
<keyword evidence="3" id="KW-1185">Reference proteome</keyword>
<feature type="compositionally biased region" description="Basic and acidic residues" evidence="1">
    <location>
        <begin position="670"/>
        <end position="683"/>
    </location>
</feature>
<feature type="compositionally biased region" description="Polar residues" evidence="1">
    <location>
        <begin position="1264"/>
        <end position="1277"/>
    </location>
</feature>